<dbReference type="STRING" id="572546.Arcpr_0052"/>
<name>D2RFQ3_ARCPA</name>
<accession>D2RFQ3</accession>
<dbReference type="Proteomes" id="UP000001901">
    <property type="component" value="Chromosome"/>
</dbReference>
<dbReference type="InterPro" id="IPR001602">
    <property type="entry name" value="UPF0047_YjbQ-like"/>
</dbReference>
<dbReference type="EMBL" id="CP001857">
    <property type="protein sequence ID" value="ADB57128.1"/>
    <property type="molecule type" value="Genomic_DNA"/>
</dbReference>
<dbReference type="PIRSF" id="PIRSF004681">
    <property type="entry name" value="UCP004681"/>
    <property type="match status" value="1"/>
</dbReference>
<dbReference type="PANTHER" id="PTHR30615:SF8">
    <property type="entry name" value="UPF0047 PROTEIN C4A8.02C"/>
    <property type="match status" value="1"/>
</dbReference>
<reference evidence="2 3" key="1">
    <citation type="journal article" date="2010" name="Stand. Genomic Sci.">
        <title>Complete genome sequence of Archaeoglobus profundus type strain (AV18).</title>
        <authorList>
            <person name="von Jan M."/>
            <person name="Lapidus A."/>
            <person name="Del Rio T.G."/>
            <person name="Copeland A."/>
            <person name="Tice H."/>
            <person name="Cheng J.F."/>
            <person name="Lucas S."/>
            <person name="Chen F."/>
            <person name="Nolan M."/>
            <person name="Goodwin L."/>
            <person name="Han C."/>
            <person name="Pitluck S."/>
            <person name="Liolios K."/>
            <person name="Ivanova N."/>
            <person name="Mavromatis K."/>
            <person name="Ovchinnikova G."/>
            <person name="Chertkov O."/>
            <person name="Pati A."/>
            <person name="Chen A."/>
            <person name="Palaniappan K."/>
            <person name="Land M."/>
            <person name="Hauser L."/>
            <person name="Chang Y.J."/>
            <person name="Jeffries C.D."/>
            <person name="Saunders E."/>
            <person name="Brettin T."/>
            <person name="Detter J.C."/>
            <person name="Chain P."/>
            <person name="Eichinger K."/>
            <person name="Huber H."/>
            <person name="Spring S."/>
            <person name="Rohde M."/>
            <person name="Goker M."/>
            <person name="Wirth R."/>
            <person name="Woyke T."/>
            <person name="Bristow J."/>
            <person name="Eisen J.A."/>
            <person name="Markowitz V."/>
            <person name="Hugenholtz P."/>
            <person name="Kyrpides N.C."/>
            <person name="Klenk H.P."/>
        </authorList>
    </citation>
    <scope>NUCLEOTIDE SEQUENCE [LARGE SCALE GENOMIC DNA]</scope>
    <source>
        <strain evidence="3">DSM 5631 / JCM 9629 / NBRC 100127 / Av18</strain>
    </source>
</reference>
<gene>
    <name evidence="2" type="ordered locus">Arcpr_0052</name>
</gene>
<organism evidence="2 3">
    <name type="scientific">Archaeoglobus profundus (strain DSM 5631 / JCM 9629 / NBRC 100127 / Av18)</name>
    <dbReference type="NCBI Taxonomy" id="572546"/>
    <lineage>
        <taxon>Archaea</taxon>
        <taxon>Methanobacteriati</taxon>
        <taxon>Methanobacteriota</taxon>
        <taxon>Archaeoglobi</taxon>
        <taxon>Archaeoglobales</taxon>
        <taxon>Archaeoglobaceae</taxon>
        <taxon>Archaeoglobus</taxon>
    </lineage>
</organism>
<evidence type="ECO:0000256" key="1">
    <source>
        <dbReference type="ARBA" id="ARBA00005534"/>
    </source>
</evidence>
<dbReference type="PANTHER" id="PTHR30615">
    <property type="entry name" value="UNCHARACTERIZED PROTEIN YJBQ-RELATED"/>
    <property type="match status" value="1"/>
</dbReference>
<evidence type="ECO:0008006" key="4">
    <source>
        <dbReference type="Google" id="ProtNLM"/>
    </source>
</evidence>
<dbReference type="InterPro" id="IPR035917">
    <property type="entry name" value="YjbQ-like_sf"/>
</dbReference>
<evidence type="ECO:0000313" key="2">
    <source>
        <dbReference type="EMBL" id="ADB57128.1"/>
    </source>
</evidence>
<dbReference type="Gene3D" id="2.60.120.460">
    <property type="entry name" value="YjbQ-like"/>
    <property type="match status" value="1"/>
</dbReference>
<dbReference type="PaxDb" id="572546-Arcpr_0052"/>
<dbReference type="GeneID" id="8738698"/>
<dbReference type="KEGG" id="apo:Arcpr_0052"/>
<keyword evidence="3" id="KW-1185">Reference proteome</keyword>
<dbReference type="RefSeq" id="WP_012939464.1">
    <property type="nucleotide sequence ID" value="NC_013741.1"/>
</dbReference>
<sequence length="136" mass="15454">MIKVVEVELDTNEMADITDEVRRFVKESGKDEGAVLVFSKGSTGAVTTIEYEPGLKKDFPRVMERIAPYDDYYEHHKTWGDDNGSSHVKSAIVGTSLVVPFKNGELLLGTWQQIVVINFDTRRRRREVILQLLQAL</sequence>
<dbReference type="AlphaFoldDB" id="D2RFQ3"/>
<dbReference type="NCBIfam" id="TIGR00149">
    <property type="entry name" value="TIGR00149_YjbQ"/>
    <property type="match status" value="1"/>
</dbReference>
<protein>
    <recommendedName>
        <fullName evidence="4">Secondary thiamine-phosphate synthase enzyme</fullName>
    </recommendedName>
</protein>
<dbReference type="SUPFAM" id="SSF111038">
    <property type="entry name" value="YjbQ-like"/>
    <property type="match status" value="1"/>
</dbReference>
<proteinExistence type="inferred from homology"/>
<comment type="similarity">
    <text evidence="1">Belongs to the UPF0047 family.</text>
</comment>
<dbReference type="eggNOG" id="arCOG04214">
    <property type="taxonomic scope" value="Archaea"/>
</dbReference>
<evidence type="ECO:0000313" key="3">
    <source>
        <dbReference type="Proteomes" id="UP000001901"/>
    </source>
</evidence>
<dbReference type="HOGENOM" id="CLU_096980_1_2_2"/>
<dbReference type="OrthoDB" id="6663at2157"/>
<dbReference type="Pfam" id="PF01894">
    <property type="entry name" value="YjbQ"/>
    <property type="match status" value="1"/>
</dbReference>